<dbReference type="InterPro" id="IPR039426">
    <property type="entry name" value="TonB-dep_rcpt-like"/>
</dbReference>
<keyword evidence="12" id="KW-0732">Signal</keyword>
<evidence type="ECO:0000256" key="12">
    <source>
        <dbReference type="SAM" id="SignalP"/>
    </source>
</evidence>
<evidence type="ECO:0000256" key="7">
    <source>
        <dbReference type="ARBA" id="ARBA00023136"/>
    </source>
</evidence>
<dbReference type="InterPro" id="IPR037066">
    <property type="entry name" value="Plug_dom_sf"/>
</dbReference>
<comment type="similarity">
    <text evidence="2 10 11">Belongs to the TonB-dependent receptor family.</text>
</comment>
<gene>
    <name evidence="15" type="primary">fpvA</name>
    <name evidence="15" type="ORF">GCM10007867_30920</name>
</gene>
<dbReference type="NCBIfam" id="TIGR01783">
    <property type="entry name" value="TonB-siderophor"/>
    <property type="match status" value="1"/>
</dbReference>
<keyword evidence="16" id="KW-1185">Reference proteome</keyword>
<organism evidence="15 16">
    <name type="scientific">Gluconobacter cerinus</name>
    <dbReference type="NCBI Taxonomy" id="38307"/>
    <lineage>
        <taxon>Bacteria</taxon>
        <taxon>Pseudomonadati</taxon>
        <taxon>Pseudomonadota</taxon>
        <taxon>Alphaproteobacteria</taxon>
        <taxon>Acetobacterales</taxon>
        <taxon>Acetobacteraceae</taxon>
        <taxon>Gluconobacter</taxon>
    </lineage>
</organism>
<dbReference type="GO" id="GO:0038023">
    <property type="term" value="F:signaling receptor activity"/>
    <property type="evidence" value="ECO:0007669"/>
    <property type="project" value="InterPro"/>
</dbReference>
<evidence type="ECO:0000259" key="14">
    <source>
        <dbReference type="Pfam" id="PF07715"/>
    </source>
</evidence>
<proteinExistence type="inferred from homology"/>
<evidence type="ECO:0000256" key="2">
    <source>
        <dbReference type="ARBA" id="ARBA00009810"/>
    </source>
</evidence>
<dbReference type="Gene3D" id="2.170.130.10">
    <property type="entry name" value="TonB-dependent receptor, plug domain"/>
    <property type="match status" value="1"/>
</dbReference>
<dbReference type="PANTHER" id="PTHR32552:SF74">
    <property type="entry name" value="HYDROXAMATE SIDEROPHORE RECEPTOR FHUE"/>
    <property type="match status" value="1"/>
</dbReference>
<dbReference type="EMBL" id="BSNU01000011">
    <property type="protein sequence ID" value="GLQ64245.1"/>
    <property type="molecule type" value="Genomic_DNA"/>
</dbReference>
<sequence>MFEITPSLFRFSMRSVLFASAFILPAPAFAAHNLHFKANHHHPKNGANKISITNKNIENISVLGSNNTLNTYTIHRTSAATGLPLSLRETPQTVTVITRQLMDDMQINTLDDVMKTTAGVTSLQNDNAGRTTYRARGFDITNYRVDGMQINGATGFSGSGSTMNMDLYDNIQIIRGANGLMGGTGDPSATIYLERKQPTKTQQINAMLRLGNWNDHRVMLDINKPLNKSGTIRSRYVFSWEDSDTFRQRESFYNIGALANFAADLSSRDVINWGFQYEKTRDNGASWGSNVPIWYADGTRTSLPRSTNPVANWSFSEANSMSAFGNYDHRFSKNWHLRVSYMHTWSGNYQNLGNLKVNNGSKSTGGYAGFWNQDGTGAYLNALHAEYNDTRDTADVRLTGQFRALGHTQSLVFGFNGYSDELTTWSFSKALGNCNISNVTPYSNCQYRSTGLAISDWKNWDGSYANFSTHRTNAREVDVTRNYGAYVSGHFVLSKGLNLILGGRMSSYQYYSGVYNKENSYTASSGSMNQNAVLTPFTGLVYDITKNISIYGSYTNIFTPQSSYRDANNQPLSPVLGKSYETGLKGEFFHGRLNSSLAFYLNNQNNVAKTTGLTNSITGNTIYTSANGVKTEGVDFDISGQLTRGWNILFGYSYLQEKGLGYQEDPHNLIKMNTTYNFQGALHNLTIGGGFTTQTSTSWPVNPGRPLGNGKYDASNLYLNGYTLINLMARYRLTNWLNITGNISNLTNKTYYRQAGFYNGAIYGQPRTFYFTLRGSY</sequence>
<evidence type="ECO:0000256" key="9">
    <source>
        <dbReference type="ARBA" id="ARBA00023237"/>
    </source>
</evidence>
<evidence type="ECO:0000256" key="4">
    <source>
        <dbReference type="ARBA" id="ARBA00022452"/>
    </source>
</evidence>
<evidence type="ECO:0000256" key="1">
    <source>
        <dbReference type="ARBA" id="ARBA00004571"/>
    </source>
</evidence>
<feature type="domain" description="TonB-dependent receptor-like beta-barrel" evidence="13">
    <location>
        <begin position="312"/>
        <end position="746"/>
    </location>
</feature>
<dbReference type="InterPro" id="IPR000531">
    <property type="entry name" value="Beta-barrel_TonB"/>
</dbReference>
<feature type="domain" description="TonB-dependent receptor plug" evidence="14">
    <location>
        <begin position="87"/>
        <end position="188"/>
    </location>
</feature>
<keyword evidence="4 10" id="KW-1134">Transmembrane beta strand</keyword>
<evidence type="ECO:0000256" key="10">
    <source>
        <dbReference type="PROSITE-ProRule" id="PRU01360"/>
    </source>
</evidence>
<dbReference type="AlphaFoldDB" id="A0AAV5NJP6"/>
<feature type="signal peptide" evidence="12">
    <location>
        <begin position="1"/>
        <end position="30"/>
    </location>
</feature>
<dbReference type="GO" id="GO:0015344">
    <property type="term" value="F:siderophore uptake transmembrane transporter activity"/>
    <property type="evidence" value="ECO:0007669"/>
    <property type="project" value="TreeGrafter"/>
</dbReference>
<accession>A0AAV5NJP6</accession>
<keyword evidence="6 11" id="KW-0798">TonB box</keyword>
<evidence type="ECO:0000256" key="11">
    <source>
        <dbReference type="RuleBase" id="RU003357"/>
    </source>
</evidence>
<dbReference type="Pfam" id="PF00593">
    <property type="entry name" value="TonB_dep_Rec_b-barrel"/>
    <property type="match status" value="1"/>
</dbReference>
<feature type="chain" id="PRO_5043988880" evidence="12">
    <location>
        <begin position="31"/>
        <end position="777"/>
    </location>
</feature>
<dbReference type="SUPFAM" id="SSF56935">
    <property type="entry name" value="Porins"/>
    <property type="match status" value="1"/>
</dbReference>
<name>A0AAV5NJP6_9PROT</name>
<evidence type="ECO:0000313" key="15">
    <source>
        <dbReference type="EMBL" id="GLQ64245.1"/>
    </source>
</evidence>
<evidence type="ECO:0000256" key="8">
    <source>
        <dbReference type="ARBA" id="ARBA00023170"/>
    </source>
</evidence>
<evidence type="ECO:0000256" key="6">
    <source>
        <dbReference type="ARBA" id="ARBA00023077"/>
    </source>
</evidence>
<keyword evidence="8 15" id="KW-0675">Receptor</keyword>
<comment type="caution">
    <text evidence="15">The sequence shown here is derived from an EMBL/GenBank/DDBJ whole genome shotgun (WGS) entry which is preliminary data.</text>
</comment>
<keyword evidence="3 10" id="KW-0813">Transport</keyword>
<comment type="subcellular location">
    <subcellularLocation>
        <location evidence="1 10">Cell outer membrane</location>
        <topology evidence="1 10">Multi-pass membrane protein</topology>
    </subcellularLocation>
</comment>
<keyword evidence="7 10" id="KW-0472">Membrane</keyword>
<dbReference type="GO" id="GO:0015891">
    <property type="term" value="P:siderophore transport"/>
    <property type="evidence" value="ECO:0007669"/>
    <property type="project" value="InterPro"/>
</dbReference>
<reference evidence="16" key="1">
    <citation type="journal article" date="2019" name="Int. J. Syst. Evol. Microbiol.">
        <title>The Global Catalogue of Microorganisms (GCM) 10K type strain sequencing project: providing services to taxonomists for standard genome sequencing and annotation.</title>
        <authorList>
            <consortium name="The Broad Institute Genomics Platform"/>
            <consortium name="The Broad Institute Genome Sequencing Center for Infectious Disease"/>
            <person name="Wu L."/>
            <person name="Ma J."/>
        </authorList>
    </citation>
    <scope>NUCLEOTIDE SEQUENCE [LARGE SCALE GENOMIC DNA]</scope>
    <source>
        <strain evidence="16">NBRC 3267</strain>
    </source>
</reference>
<evidence type="ECO:0000313" key="16">
    <source>
        <dbReference type="Proteomes" id="UP001156614"/>
    </source>
</evidence>
<dbReference type="CDD" id="cd01347">
    <property type="entry name" value="ligand_gated_channel"/>
    <property type="match status" value="1"/>
</dbReference>
<dbReference type="InterPro" id="IPR010105">
    <property type="entry name" value="TonB_sidphr_rcpt"/>
</dbReference>
<dbReference type="GO" id="GO:0009279">
    <property type="term" value="C:cell outer membrane"/>
    <property type="evidence" value="ECO:0007669"/>
    <property type="project" value="UniProtKB-SubCell"/>
</dbReference>
<dbReference type="InterPro" id="IPR036942">
    <property type="entry name" value="Beta-barrel_TonB_sf"/>
</dbReference>
<keyword evidence="5 10" id="KW-0812">Transmembrane</keyword>
<dbReference type="Pfam" id="PF07715">
    <property type="entry name" value="Plug"/>
    <property type="match status" value="1"/>
</dbReference>
<keyword evidence="9 10" id="KW-0998">Cell outer membrane</keyword>
<dbReference type="Proteomes" id="UP001156614">
    <property type="component" value="Unassembled WGS sequence"/>
</dbReference>
<evidence type="ECO:0000259" key="13">
    <source>
        <dbReference type="Pfam" id="PF00593"/>
    </source>
</evidence>
<dbReference type="PANTHER" id="PTHR32552">
    <property type="entry name" value="FERRICHROME IRON RECEPTOR-RELATED"/>
    <property type="match status" value="1"/>
</dbReference>
<evidence type="ECO:0000256" key="3">
    <source>
        <dbReference type="ARBA" id="ARBA00022448"/>
    </source>
</evidence>
<evidence type="ECO:0000256" key="5">
    <source>
        <dbReference type="ARBA" id="ARBA00022692"/>
    </source>
</evidence>
<dbReference type="PROSITE" id="PS52016">
    <property type="entry name" value="TONB_DEPENDENT_REC_3"/>
    <property type="match status" value="1"/>
</dbReference>
<dbReference type="RefSeq" id="WP_244591268.1">
    <property type="nucleotide sequence ID" value="NZ_BEWM01000011.1"/>
</dbReference>
<protein>
    <submittedName>
        <fullName evidence="15">Ferripyoverdine receptor</fullName>
    </submittedName>
</protein>
<dbReference type="InterPro" id="IPR012910">
    <property type="entry name" value="Plug_dom"/>
</dbReference>
<dbReference type="Gene3D" id="2.40.170.20">
    <property type="entry name" value="TonB-dependent receptor, beta-barrel domain"/>
    <property type="match status" value="1"/>
</dbReference>